<dbReference type="InterPro" id="IPR051122">
    <property type="entry name" value="SDR_DHRS6-like"/>
</dbReference>
<accession>A0ABD5PYC9</accession>
<dbReference type="Gene3D" id="3.40.50.720">
    <property type="entry name" value="NAD(P)-binding Rossmann-like Domain"/>
    <property type="match status" value="1"/>
</dbReference>
<dbReference type="GO" id="GO:0016491">
    <property type="term" value="F:oxidoreductase activity"/>
    <property type="evidence" value="ECO:0007669"/>
    <property type="project" value="UniProtKB-KW"/>
</dbReference>
<dbReference type="InterPro" id="IPR036291">
    <property type="entry name" value="NAD(P)-bd_dom_sf"/>
</dbReference>
<dbReference type="PANTHER" id="PTHR43477:SF1">
    <property type="entry name" value="DIHYDROANTICAPSIN 7-DEHYDROGENASE"/>
    <property type="match status" value="1"/>
</dbReference>
<dbReference type="PANTHER" id="PTHR43477">
    <property type="entry name" value="DIHYDROANTICAPSIN 7-DEHYDROGENASE"/>
    <property type="match status" value="1"/>
</dbReference>
<comment type="similarity">
    <text evidence="1">Belongs to the short-chain dehydrogenases/reductases (SDR) family.</text>
</comment>
<dbReference type="EMBL" id="JBHSHT010000001">
    <property type="protein sequence ID" value="MFC4823522.1"/>
    <property type="molecule type" value="Genomic_DNA"/>
</dbReference>
<evidence type="ECO:0000256" key="1">
    <source>
        <dbReference type="ARBA" id="ARBA00006484"/>
    </source>
</evidence>
<dbReference type="NCBIfam" id="NF005559">
    <property type="entry name" value="PRK07231.1"/>
    <property type="match status" value="1"/>
</dbReference>
<keyword evidence="5" id="KW-1185">Reference proteome</keyword>
<dbReference type="CDD" id="cd05233">
    <property type="entry name" value="SDR_c"/>
    <property type="match status" value="1"/>
</dbReference>
<organism evidence="4 5">
    <name type="scientific">Halorussus aquaticus</name>
    <dbReference type="NCBI Taxonomy" id="2953748"/>
    <lineage>
        <taxon>Archaea</taxon>
        <taxon>Methanobacteriati</taxon>
        <taxon>Methanobacteriota</taxon>
        <taxon>Stenosarchaea group</taxon>
        <taxon>Halobacteria</taxon>
        <taxon>Halobacteriales</taxon>
        <taxon>Haladaptataceae</taxon>
        <taxon>Halorussus</taxon>
    </lineage>
</organism>
<dbReference type="Pfam" id="PF13561">
    <property type="entry name" value="adh_short_C2"/>
    <property type="match status" value="1"/>
</dbReference>
<proteinExistence type="inferred from homology"/>
<dbReference type="GeneID" id="73045425"/>
<dbReference type="EC" id="1.1.1.-" evidence="4"/>
<evidence type="ECO:0000313" key="5">
    <source>
        <dbReference type="Proteomes" id="UP001595945"/>
    </source>
</evidence>
<dbReference type="Proteomes" id="UP001595945">
    <property type="component" value="Unassembled WGS sequence"/>
</dbReference>
<dbReference type="InterPro" id="IPR002347">
    <property type="entry name" value="SDR_fam"/>
</dbReference>
<dbReference type="FunFam" id="3.40.50.720:FF:000084">
    <property type="entry name" value="Short-chain dehydrogenase reductase"/>
    <property type="match status" value="1"/>
</dbReference>
<name>A0ABD5PYC9_9EURY</name>
<dbReference type="PRINTS" id="PR00080">
    <property type="entry name" value="SDRFAMILY"/>
</dbReference>
<evidence type="ECO:0000313" key="4">
    <source>
        <dbReference type="EMBL" id="MFC4823522.1"/>
    </source>
</evidence>
<keyword evidence="2 4" id="KW-0560">Oxidoreductase</keyword>
<dbReference type="AlphaFoldDB" id="A0ABD5PYC9"/>
<gene>
    <name evidence="4" type="ORF">ACFO9K_04535</name>
</gene>
<reference evidence="4 5" key="1">
    <citation type="journal article" date="2019" name="Int. J. Syst. Evol. Microbiol.">
        <title>The Global Catalogue of Microorganisms (GCM) 10K type strain sequencing project: providing services to taxonomists for standard genome sequencing and annotation.</title>
        <authorList>
            <consortium name="The Broad Institute Genomics Platform"/>
            <consortium name="The Broad Institute Genome Sequencing Center for Infectious Disease"/>
            <person name="Wu L."/>
            <person name="Ma J."/>
        </authorList>
    </citation>
    <scope>NUCLEOTIDE SEQUENCE [LARGE SCALE GENOMIC DNA]</scope>
    <source>
        <strain evidence="4 5">XZYJ18</strain>
    </source>
</reference>
<evidence type="ECO:0000259" key="3">
    <source>
        <dbReference type="SMART" id="SM00822"/>
    </source>
</evidence>
<dbReference type="SUPFAM" id="SSF51735">
    <property type="entry name" value="NAD(P)-binding Rossmann-fold domains"/>
    <property type="match status" value="1"/>
</dbReference>
<dbReference type="InterPro" id="IPR057326">
    <property type="entry name" value="KR_dom"/>
</dbReference>
<comment type="caution">
    <text evidence="4">The sequence shown here is derived from an EMBL/GenBank/DDBJ whole genome shotgun (WGS) entry which is preliminary data.</text>
</comment>
<sequence>MRLDGKTVLVTGAASGIGAATAKRCGEYGARVVVTDVNTGGAEEVAETIREDGGEAEAHELDVTEPEQVVSVIEAAHEEYGLDGLFNNAGVGHPGKSIEDVEESVRDFVMDVNINGVWNCCHAALPLLKEQGHGSIVNMSSIAGKLGLPGQSVYSLTKGAVLNFTRAAAQEAGPHGVRVNAVCPGFVDTPLTDTYFEGRDNPDRAREQMADQYPLKRLGDPEEVADCVAFLLSEHASYVTGHGMVVDGGYESG</sequence>
<dbReference type="PRINTS" id="PR00081">
    <property type="entry name" value="GDHRDH"/>
</dbReference>
<evidence type="ECO:0000256" key="2">
    <source>
        <dbReference type="ARBA" id="ARBA00023002"/>
    </source>
</evidence>
<dbReference type="SMART" id="SM00822">
    <property type="entry name" value="PKS_KR"/>
    <property type="match status" value="1"/>
</dbReference>
<feature type="domain" description="Ketoreductase" evidence="3">
    <location>
        <begin position="6"/>
        <end position="208"/>
    </location>
</feature>
<dbReference type="RefSeq" id="WP_254267010.1">
    <property type="nucleotide sequence ID" value="NZ_CP100400.1"/>
</dbReference>
<protein>
    <submittedName>
        <fullName evidence="4">SDR family NAD(P)-dependent oxidoreductase</fullName>
        <ecNumber evidence="4">1.1.1.-</ecNumber>
    </submittedName>
</protein>